<dbReference type="EMBL" id="LIAE01006116">
    <property type="protein sequence ID" value="PAV92620.1"/>
    <property type="molecule type" value="Genomic_DNA"/>
</dbReference>
<protein>
    <submittedName>
        <fullName evidence="2">Uncharacterized protein</fullName>
    </submittedName>
</protein>
<dbReference type="Proteomes" id="UP000218231">
    <property type="component" value="Unassembled WGS sequence"/>
</dbReference>
<dbReference type="Gene3D" id="2.40.100.10">
    <property type="entry name" value="Cyclophilin-like"/>
    <property type="match status" value="1"/>
</dbReference>
<evidence type="ECO:0000256" key="1">
    <source>
        <dbReference type="SAM" id="MobiDB-lite"/>
    </source>
</evidence>
<reference evidence="2 3" key="1">
    <citation type="journal article" date="2017" name="Curr. Biol.">
        <title>Genome architecture and evolution of a unichromosomal asexual nematode.</title>
        <authorList>
            <person name="Fradin H."/>
            <person name="Zegar C."/>
            <person name="Gutwein M."/>
            <person name="Lucas J."/>
            <person name="Kovtun M."/>
            <person name="Corcoran D."/>
            <person name="Baugh L.R."/>
            <person name="Kiontke K."/>
            <person name="Gunsalus K."/>
            <person name="Fitch D.H."/>
            <person name="Piano F."/>
        </authorList>
    </citation>
    <scope>NUCLEOTIDE SEQUENCE [LARGE SCALE GENOMIC DNA]</scope>
    <source>
        <strain evidence="2">PF1309</strain>
    </source>
</reference>
<dbReference type="OrthoDB" id="10562600at2759"/>
<sequence length="620" mass="66748">MTRADPYSTASGITADGWPIATNGRQAWLTHCYGMVGVARDALPSTGSGAELFTPIGQSARRLDRNYTVVGRIVEGMGYLSGLPRSDAPMGVYATPGERTGIVSVRLASDMPAAERPHFQYRAADNPRFAAAVTRRENPDAPMVSLGGAAVCDVLPATTTASRRVASRPKRRSSPASVAEGSAIDWTDDSTTMLARLVGVSSTGTRVTAIAAGVVGTWITIERAFAEFSTLPTAGIAASSSVNSEGGGLAPKLMQPASGRAAARRRSLVFMISLALVIGELLLADQRSCPALIDLVGDRGQRGRGDAQVAHQTVRFRDRLLREGLQARPRILDRRVERFRALLGRRDRLVEVGERRLDVLRQHAVRRVGELADRLGGIARLLDRDAGLRQRRRNLRPAIGERVGQAVGIVEDAGDRRLIAVGEQAGQPLGQRRQALEQLRRAVQDRADAALLGRDHGHAIGALRRIGAFGADDRRRTLARAVQRDGAGAGEAALDRRGRALQDRRILVERHAHAHELGIGLPQRDLLHLPRRHARIGDGRSRRQSVDGLLEEDVVFVRLRAAKAGDPDGEDRQHGEQDQHDRADDHMVGTGFHQSLLACSAGSVAAAGLAASWLVFTSVG</sequence>
<gene>
    <name evidence="2" type="ORF">WR25_13766</name>
</gene>
<keyword evidence="3" id="KW-1185">Reference proteome</keyword>
<name>A0A2A2M2G6_9BILA</name>
<feature type="region of interest" description="Disordered" evidence="1">
    <location>
        <begin position="564"/>
        <end position="586"/>
    </location>
</feature>
<organism evidence="2 3">
    <name type="scientific">Diploscapter pachys</name>
    <dbReference type="NCBI Taxonomy" id="2018661"/>
    <lineage>
        <taxon>Eukaryota</taxon>
        <taxon>Metazoa</taxon>
        <taxon>Ecdysozoa</taxon>
        <taxon>Nematoda</taxon>
        <taxon>Chromadorea</taxon>
        <taxon>Rhabditida</taxon>
        <taxon>Rhabditina</taxon>
        <taxon>Rhabditomorpha</taxon>
        <taxon>Rhabditoidea</taxon>
        <taxon>Rhabditidae</taxon>
        <taxon>Diploscapter</taxon>
    </lineage>
</organism>
<comment type="caution">
    <text evidence="2">The sequence shown here is derived from an EMBL/GenBank/DDBJ whole genome shotgun (WGS) entry which is preliminary data.</text>
</comment>
<evidence type="ECO:0000313" key="3">
    <source>
        <dbReference type="Proteomes" id="UP000218231"/>
    </source>
</evidence>
<evidence type="ECO:0000313" key="2">
    <source>
        <dbReference type="EMBL" id="PAV92620.1"/>
    </source>
</evidence>
<dbReference type="SUPFAM" id="SSF50891">
    <property type="entry name" value="Cyclophilin-like"/>
    <property type="match status" value="1"/>
</dbReference>
<accession>A0A2A2M2G6</accession>
<dbReference type="AlphaFoldDB" id="A0A2A2M2G6"/>
<feature type="region of interest" description="Disordered" evidence="1">
    <location>
        <begin position="161"/>
        <end position="181"/>
    </location>
</feature>
<dbReference type="InterPro" id="IPR029000">
    <property type="entry name" value="Cyclophilin-like_dom_sf"/>
</dbReference>
<proteinExistence type="predicted"/>